<comment type="caution">
    <text evidence="8">The sequence shown here is derived from an EMBL/GenBank/DDBJ whole genome shotgun (WGS) entry which is preliminary data.</text>
</comment>
<feature type="transmembrane region" description="Helical" evidence="6">
    <location>
        <begin position="449"/>
        <end position="469"/>
    </location>
</feature>
<dbReference type="EMBL" id="VBTH01000004">
    <property type="protein sequence ID" value="TLQ04966.1"/>
    <property type="molecule type" value="Genomic_DNA"/>
</dbReference>
<dbReference type="Pfam" id="PF03772">
    <property type="entry name" value="Competence"/>
    <property type="match status" value="1"/>
</dbReference>
<dbReference type="GO" id="GO:0005886">
    <property type="term" value="C:plasma membrane"/>
    <property type="evidence" value="ECO:0007669"/>
    <property type="project" value="UniProtKB-SubCell"/>
</dbReference>
<dbReference type="PANTHER" id="PTHR30619">
    <property type="entry name" value="DNA INTERNALIZATION/COMPETENCE PROTEIN COMEC/REC2"/>
    <property type="match status" value="1"/>
</dbReference>
<dbReference type="NCBIfam" id="TIGR00361">
    <property type="entry name" value="ComEC_Rec2"/>
    <property type="match status" value="1"/>
</dbReference>
<feature type="transmembrane region" description="Helical" evidence="6">
    <location>
        <begin position="246"/>
        <end position="265"/>
    </location>
</feature>
<evidence type="ECO:0000313" key="8">
    <source>
        <dbReference type="EMBL" id="TLQ04966.1"/>
    </source>
</evidence>
<dbReference type="InterPro" id="IPR004477">
    <property type="entry name" value="ComEC_N"/>
</dbReference>
<dbReference type="SUPFAM" id="SSF56281">
    <property type="entry name" value="Metallo-hydrolase/oxidoreductase"/>
    <property type="match status" value="1"/>
</dbReference>
<feature type="transmembrane region" description="Helical" evidence="6">
    <location>
        <begin position="21"/>
        <end position="54"/>
    </location>
</feature>
<name>A0A5R9BW85_9LACO</name>
<organism evidence="8 9">
    <name type="scientific">Pediococcus stilesii</name>
    <dbReference type="NCBI Taxonomy" id="331679"/>
    <lineage>
        <taxon>Bacteria</taxon>
        <taxon>Bacillati</taxon>
        <taxon>Bacillota</taxon>
        <taxon>Bacilli</taxon>
        <taxon>Lactobacillales</taxon>
        <taxon>Lactobacillaceae</taxon>
        <taxon>Pediococcus</taxon>
    </lineage>
</organism>
<dbReference type="AlphaFoldDB" id="A0A5R9BW85"/>
<dbReference type="Proteomes" id="UP000305541">
    <property type="component" value="Unassembled WGS sequence"/>
</dbReference>
<evidence type="ECO:0000313" key="9">
    <source>
        <dbReference type="Proteomes" id="UP000305541"/>
    </source>
</evidence>
<dbReference type="InterPro" id="IPR052159">
    <property type="entry name" value="Competence_DNA_uptake"/>
</dbReference>
<dbReference type="PANTHER" id="PTHR30619:SF7">
    <property type="entry name" value="BETA-LACTAMASE DOMAIN PROTEIN"/>
    <property type="match status" value="1"/>
</dbReference>
<dbReference type="InterPro" id="IPR035681">
    <property type="entry name" value="ComA-like_MBL"/>
</dbReference>
<proteinExistence type="predicted"/>
<gene>
    <name evidence="8" type="ORF">FEZ51_03380</name>
</gene>
<feature type="domain" description="Metallo-beta-lactamase" evidence="7">
    <location>
        <begin position="506"/>
        <end position="712"/>
    </location>
</feature>
<feature type="transmembrane region" description="Helical" evidence="6">
    <location>
        <begin position="60"/>
        <end position="79"/>
    </location>
</feature>
<dbReference type="Gene3D" id="3.60.15.10">
    <property type="entry name" value="Ribonuclease Z/Hydroxyacylglutathione hydrolase-like"/>
    <property type="match status" value="1"/>
</dbReference>
<feature type="transmembrane region" description="Helical" evidence="6">
    <location>
        <begin position="475"/>
        <end position="491"/>
    </location>
</feature>
<feature type="transmembrane region" description="Helical" evidence="6">
    <location>
        <begin position="285"/>
        <end position="312"/>
    </location>
</feature>
<dbReference type="Pfam" id="PF00753">
    <property type="entry name" value="Lactamase_B"/>
    <property type="match status" value="1"/>
</dbReference>
<keyword evidence="4 6" id="KW-1133">Transmembrane helix</keyword>
<keyword evidence="2" id="KW-1003">Cell membrane</keyword>
<dbReference type="OrthoDB" id="9761531at2"/>
<reference evidence="8 9" key="1">
    <citation type="submission" date="2019-05" db="EMBL/GenBank/DDBJ databases">
        <title>The metagenome of a microbial culture collection derived from dairy environment covers the genomic content of the human microbiome.</title>
        <authorList>
            <person name="Roder T."/>
            <person name="Wuthrich D."/>
            <person name="Sattari Z."/>
            <person name="Von Ah U."/>
            <person name="Bar C."/>
            <person name="Ronchi F."/>
            <person name="Macpherson A.J."/>
            <person name="Ganal-Vonarburg S.C."/>
            <person name="Bruggmann R."/>
            <person name="Vergeres G."/>
        </authorList>
    </citation>
    <scope>NUCLEOTIDE SEQUENCE [LARGE SCALE GENOMIC DNA]</scope>
    <source>
        <strain evidence="8 9">FAM 18815</strain>
    </source>
</reference>
<feature type="transmembrane region" description="Helical" evidence="6">
    <location>
        <begin position="366"/>
        <end position="385"/>
    </location>
</feature>
<feature type="transmembrane region" description="Helical" evidence="6">
    <location>
        <begin position="324"/>
        <end position="346"/>
    </location>
</feature>
<sequence>MICKKLILRIFYKQVIKVSLIWSTVSVFLMGGWLFTKDKIFLIFLLIWIIRIILLKKHQILMQAVLILACFFIHFSNVITQIQRDGGEKTDVNLTLKVHPDELKVMDEGVSVRAYYNSINGKPVQAFIPINNNAVLSEIGRLDCDIKFSVTGSTGALDRPTNINQYDFRRFSYGKRIFFKIKKCQLKGYSLIRDNQIISKVHAWRRTLIVRCQELPNPLQSYCLGVIMGSQTDFFKENSNKLRDMGIIHLFCISGMHVFYLARFIERIAVFLRLKREDMEWIQIIILPVYFIIGGGSTSLFRAVTLVLTQLIAKKLNFKKQQALEVWCLVLLVNLFINPFVLLQMGGQLSYILSLVLIMSPSSGNLGMSIKVFLVEIPIILFSVYKIHIFTVLFNIIVVPIFSAIIIPILILSFTIPYLSLVFNPLINLFELLLEALDKIPGMIHFGKPPLWVTLILLVMALKIISSGPEYHKKVYRYVYCSSWILMWSYFKLIPFGEVTFFDVGQGDSILVREPFNRSVTLIDTGGKVQFGNKIHKPAKMIAENSSVSYLGSMGISKIDYLCLTHQDMDHIGEADVILKKFKVKNLIFPDGVETTSNYKNNIQPFIRNTRVNRVMANYKVEKFPMRILFPFQRGKGKNGDSLVLKGLFGKKQFLLTGDLDLEGEHTMLNRYRSEIKDIDVFKLGHHGSKTANSDELLSVASPKLAIISAGRNNRYGHPNREVIERLRQLRIHSVSTQDRGMISYRFFPNGVGRWITGINEGENIVQ</sequence>
<feature type="transmembrane region" description="Helical" evidence="6">
    <location>
        <begin position="392"/>
        <end position="412"/>
    </location>
</feature>
<accession>A0A5R9BW85</accession>
<keyword evidence="3 6" id="KW-0812">Transmembrane</keyword>
<dbReference type="InterPro" id="IPR036866">
    <property type="entry name" value="RibonucZ/Hydroxyglut_hydro"/>
</dbReference>
<evidence type="ECO:0000259" key="7">
    <source>
        <dbReference type="SMART" id="SM00849"/>
    </source>
</evidence>
<dbReference type="NCBIfam" id="TIGR00360">
    <property type="entry name" value="ComEC_N-term"/>
    <property type="match status" value="1"/>
</dbReference>
<comment type="subcellular location">
    <subcellularLocation>
        <location evidence="1">Cell membrane</location>
        <topology evidence="1">Multi-pass membrane protein</topology>
    </subcellularLocation>
</comment>
<evidence type="ECO:0000256" key="3">
    <source>
        <dbReference type="ARBA" id="ARBA00022692"/>
    </source>
</evidence>
<keyword evidence="5 6" id="KW-0472">Membrane</keyword>
<evidence type="ECO:0000256" key="5">
    <source>
        <dbReference type="ARBA" id="ARBA00023136"/>
    </source>
</evidence>
<evidence type="ECO:0000256" key="1">
    <source>
        <dbReference type="ARBA" id="ARBA00004651"/>
    </source>
</evidence>
<evidence type="ECO:0000256" key="4">
    <source>
        <dbReference type="ARBA" id="ARBA00022989"/>
    </source>
</evidence>
<dbReference type="SMART" id="SM00849">
    <property type="entry name" value="Lactamase_B"/>
    <property type="match status" value="1"/>
</dbReference>
<dbReference type="InterPro" id="IPR001279">
    <property type="entry name" value="Metallo-B-lactamas"/>
</dbReference>
<protein>
    <submittedName>
        <fullName evidence="8">DNA internalization-related competence protein ComEC/Rec2</fullName>
    </submittedName>
</protein>
<dbReference type="InterPro" id="IPR004797">
    <property type="entry name" value="Competence_ComEC/Rec2"/>
</dbReference>
<evidence type="ECO:0000256" key="2">
    <source>
        <dbReference type="ARBA" id="ARBA00022475"/>
    </source>
</evidence>
<evidence type="ECO:0000256" key="6">
    <source>
        <dbReference type="SAM" id="Phobius"/>
    </source>
</evidence>
<dbReference type="CDD" id="cd07731">
    <property type="entry name" value="ComA-like_MBL-fold"/>
    <property type="match status" value="1"/>
</dbReference>
<dbReference type="GO" id="GO:0030420">
    <property type="term" value="P:establishment of competence for transformation"/>
    <property type="evidence" value="ECO:0007669"/>
    <property type="project" value="InterPro"/>
</dbReference>